<organism evidence="2 3">
    <name type="scientific">Enterocloster bolteae (strain ATCC BAA-613 / DSM 15670 / CCUG 46953 / JCM 12243 / WAL 16351)</name>
    <name type="common">Clostridium bolteae</name>
    <dbReference type="NCBI Taxonomy" id="411902"/>
    <lineage>
        <taxon>Bacteria</taxon>
        <taxon>Bacillati</taxon>
        <taxon>Bacillota</taxon>
        <taxon>Clostridia</taxon>
        <taxon>Lachnospirales</taxon>
        <taxon>Lachnospiraceae</taxon>
        <taxon>Enterocloster</taxon>
    </lineage>
</organism>
<dbReference type="Proteomes" id="UP000005396">
    <property type="component" value="Unassembled WGS sequence"/>
</dbReference>
<evidence type="ECO:0000313" key="2">
    <source>
        <dbReference type="EMBL" id="EDP14602.1"/>
    </source>
</evidence>
<gene>
    <name evidence="2" type="ORF">CLOBOL_05144</name>
</gene>
<evidence type="ECO:0000313" key="3">
    <source>
        <dbReference type="Proteomes" id="UP000005396"/>
    </source>
</evidence>
<protein>
    <submittedName>
        <fullName evidence="2">Uncharacterized protein</fullName>
    </submittedName>
</protein>
<evidence type="ECO:0000256" key="1">
    <source>
        <dbReference type="SAM" id="MobiDB-lite"/>
    </source>
</evidence>
<dbReference type="EMBL" id="ABCC02000039">
    <property type="protein sequence ID" value="EDP14602.1"/>
    <property type="molecule type" value="Genomic_DNA"/>
</dbReference>
<reference evidence="2 3" key="2">
    <citation type="submission" date="2007-09" db="EMBL/GenBank/DDBJ databases">
        <title>Draft genome sequence of Clostridium bolteae (ATCC BAA-613).</title>
        <authorList>
            <person name="Sudarsanam P."/>
            <person name="Ley R."/>
            <person name="Guruge J."/>
            <person name="Turnbaugh P.J."/>
            <person name="Mahowald M."/>
            <person name="Liep D."/>
            <person name="Gordon J."/>
        </authorList>
    </citation>
    <scope>NUCLEOTIDE SEQUENCE [LARGE SCALE GENOMIC DNA]</scope>
    <source>
        <strain evidence="3">ATCC BAA-613 / DSM 15670 / CCUG 46953 / JCM 12243 / WAL 16351</strain>
    </source>
</reference>
<reference evidence="2 3" key="1">
    <citation type="submission" date="2007-08" db="EMBL/GenBank/DDBJ databases">
        <authorList>
            <person name="Fulton L."/>
            <person name="Clifton S."/>
            <person name="Fulton B."/>
            <person name="Xu J."/>
            <person name="Minx P."/>
            <person name="Pepin K.H."/>
            <person name="Johnson M."/>
            <person name="Thiruvilangam P."/>
            <person name="Bhonagiri V."/>
            <person name="Nash W.E."/>
            <person name="Mardis E.R."/>
            <person name="Wilson R.K."/>
        </authorList>
    </citation>
    <scope>NUCLEOTIDE SEQUENCE [LARGE SCALE GENOMIC DNA]</scope>
    <source>
        <strain evidence="3">ATCC BAA-613 / DSM 15670 / CCUG 46953 / JCM 12243 / WAL 16351</strain>
    </source>
</reference>
<sequence>MEKAEEFRAETAENSPYGQKGFPALDSLEPLSSPCCRQIL</sequence>
<dbReference type="AlphaFoldDB" id="A8RYJ5"/>
<name>A8RYJ5_ENTBW</name>
<proteinExistence type="predicted"/>
<accession>A8RYJ5</accession>
<feature type="compositionally biased region" description="Basic and acidic residues" evidence="1">
    <location>
        <begin position="1"/>
        <end position="11"/>
    </location>
</feature>
<dbReference type="HOGENOM" id="CLU_3287309_0_0_9"/>
<comment type="caution">
    <text evidence="2">The sequence shown here is derived from an EMBL/GenBank/DDBJ whole genome shotgun (WGS) entry which is preliminary data.</text>
</comment>
<feature type="region of interest" description="Disordered" evidence="1">
    <location>
        <begin position="1"/>
        <end position="25"/>
    </location>
</feature>
<dbReference type="PaxDb" id="411902-CLOBOL_05144"/>